<evidence type="ECO:0000256" key="1">
    <source>
        <dbReference type="SAM" id="Phobius"/>
    </source>
</evidence>
<keyword evidence="1" id="KW-0812">Transmembrane</keyword>
<feature type="transmembrane region" description="Helical" evidence="1">
    <location>
        <begin position="12"/>
        <end position="31"/>
    </location>
</feature>
<dbReference type="Proteomes" id="UP000317998">
    <property type="component" value="Unassembled WGS sequence"/>
</dbReference>
<name>A0A542YAC7_9MICO</name>
<comment type="caution">
    <text evidence="3">The sequence shown here is derived from an EMBL/GenBank/DDBJ whole genome shotgun (WGS) entry which is preliminary data.</text>
</comment>
<gene>
    <name evidence="3" type="ORF">FB562_2461</name>
</gene>
<proteinExistence type="predicted"/>
<dbReference type="AlphaFoldDB" id="A0A542YAC7"/>
<evidence type="ECO:0000313" key="3">
    <source>
        <dbReference type="EMBL" id="TQL45049.1"/>
    </source>
</evidence>
<evidence type="ECO:0000259" key="2">
    <source>
        <dbReference type="Pfam" id="PF25976"/>
    </source>
</evidence>
<dbReference type="OrthoDB" id="5118128at2"/>
<sequence length="155" mass="16289">MSTATGRPDRTLVVIVSIIAAVVILALVVVFTRGTPTPLDPATPEGAVQKYASAVVDGDFPAATQLMTRAVREQCERADGTSMGDIRLTLNSSKVSADTAVVRVTISRGVGGGLFGPSLYDSEGTFSLLNEDGAWMIDSAPWELAVCYNQGQPNE</sequence>
<dbReference type="RefSeq" id="WP_141881569.1">
    <property type="nucleotide sequence ID" value="NZ_VFOM01000003.1"/>
</dbReference>
<organism evidence="3 4">
    <name type="scientific">Homoserinimonas aerilata</name>
    <dbReference type="NCBI Taxonomy" id="1162970"/>
    <lineage>
        <taxon>Bacteria</taxon>
        <taxon>Bacillati</taxon>
        <taxon>Actinomycetota</taxon>
        <taxon>Actinomycetes</taxon>
        <taxon>Micrococcales</taxon>
        <taxon>Microbacteriaceae</taxon>
        <taxon>Homoserinimonas</taxon>
    </lineage>
</organism>
<keyword evidence="1" id="KW-1133">Transmembrane helix</keyword>
<dbReference type="InterPro" id="IPR059026">
    <property type="entry name" value="LpqB_N"/>
</dbReference>
<evidence type="ECO:0000313" key="4">
    <source>
        <dbReference type="Proteomes" id="UP000317998"/>
    </source>
</evidence>
<dbReference type="Pfam" id="PF25976">
    <property type="entry name" value="LpqB_N"/>
    <property type="match status" value="1"/>
</dbReference>
<keyword evidence="4" id="KW-1185">Reference proteome</keyword>
<accession>A0A542YAC7</accession>
<dbReference type="EMBL" id="VFOM01000003">
    <property type="protein sequence ID" value="TQL45049.1"/>
    <property type="molecule type" value="Genomic_DNA"/>
</dbReference>
<protein>
    <recommendedName>
        <fullName evidence="2">Lipoprotein LpqB N-terminal domain-containing protein</fullName>
    </recommendedName>
</protein>
<feature type="domain" description="Lipoprotein LpqB N-terminal" evidence="2">
    <location>
        <begin position="38"/>
        <end position="148"/>
    </location>
</feature>
<reference evidence="3 4" key="1">
    <citation type="submission" date="2019-06" db="EMBL/GenBank/DDBJ databases">
        <title>Sequencing the genomes of 1000 actinobacteria strains.</title>
        <authorList>
            <person name="Klenk H.-P."/>
        </authorList>
    </citation>
    <scope>NUCLEOTIDE SEQUENCE [LARGE SCALE GENOMIC DNA]</scope>
    <source>
        <strain evidence="3 4">DSM 26477</strain>
    </source>
</reference>
<keyword evidence="1" id="KW-0472">Membrane</keyword>